<dbReference type="SUPFAM" id="SSF103473">
    <property type="entry name" value="MFS general substrate transporter"/>
    <property type="match status" value="2"/>
</dbReference>
<evidence type="ECO:0000313" key="7">
    <source>
        <dbReference type="EMBL" id="QIC70596.1"/>
    </source>
</evidence>
<dbReference type="Pfam" id="PF07690">
    <property type="entry name" value="MFS_1"/>
    <property type="match status" value="1"/>
</dbReference>
<dbReference type="RefSeq" id="WP_163145937.1">
    <property type="nucleotide sequence ID" value="NZ_CP044455.1"/>
</dbReference>
<dbReference type="EMBL" id="CP044455">
    <property type="protein sequence ID" value="QIC70596.1"/>
    <property type="molecule type" value="Genomic_DNA"/>
</dbReference>
<feature type="transmembrane region" description="Helical" evidence="6">
    <location>
        <begin position="616"/>
        <end position="639"/>
    </location>
</feature>
<dbReference type="Gene3D" id="1.20.1250.20">
    <property type="entry name" value="MFS general substrate transporter like domains"/>
    <property type="match status" value="1"/>
</dbReference>
<keyword evidence="5 6" id="KW-0472">Membrane</keyword>
<dbReference type="AlphaFoldDB" id="A0A6C0Y338"/>
<feature type="transmembrane region" description="Helical" evidence="6">
    <location>
        <begin position="236"/>
        <end position="258"/>
    </location>
</feature>
<dbReference type="InterPro" id="IPR004752">
    <property type="entry name" value="AmpG_permease/AT-1"/>
</dbReference>
<sequence>MTTQSTGWKSAFTAFLDRRALIMLFLGFSAGIPILLIFSSLSLWLGEAGISRNTVTFFSWAALGYSFKFVWAPLIDELPVPYLTQKLGRRRAWLLIAQVLIICAICIMAFSDPALGQTHLYQMAVGAVLLGFAAATQDIVIDAYRIELAETQMQTVLASTYNAGYRIGMIVAGAGALFLAAYLGTAKGNYIYEAWKYTYLVMAAVMLIGMCTTLVIREPVVERVRKEYKRSDYYRLVVVFFVAVISFVLSYIYSGQALDALKNQLSIQDSFLLFTLEAIRFIGSGAVALLVGTVLVKLGAVNKQMAFETWVHPVADFFKRYGLKLALVLLLLIGFYRVSDIIAGVISNVFYQDLNFSKEQIAEAVKVYGVIFSLVGGFLGGLLAQKMNIMKLMFLGAVLASSTNLIFIGLVKSGQSLSDVQVNVGAQQYKVQADEAGYWSVQVPSNVLAQANQIQVQAQYANQSDQAQLSMPYLQQTGTAQIQLLPITSDDRISAQEAEQSLVIRGQLSGLDAAQLQQEQPLSLVLDGKEYPAKLEEGGLFSGVIEGQQLQTAQNSTIQVQARLLDGSTLSASRGYQLAPQHPVLDIDIQALTPVDINADAAVEVRGKVIKPYSSLWLYLAIIIDNLASGLAGAAFIAFLSSLTSVSFTAVQYAIFSSLMTLTPKILGGYSGTIVNNIGYPNFFLMTTLLGIPILILVVWVAKLLRAHEHAQIQQKDE</sequence>
<keyword evidence="2" id="KW-0813">Transport</keyword>
<feature type="transmembrane region" description="Helical" evidence="6">
    <location>
        <begin position="165"/>
        <end position="185"/>
    </location>
</feature>
<feature type="transmembrane region" description="Helical" evidence="6">
    <location>
        <begin position="123"/>
        <end position="144"/>
    </location>
</feature>
<dbReference type="NCBIfam" id="TIGR00901">
    <property type="entry name" value="2A0125"/>
    <property type="match status" value="1"/>
</dbReference>
<feature type="transmembrane region" description="Helical" evidence="6">
    <location>
        <begin position="21"/>
        <end position="45"/>
    </location>
</feature>
<keyword evidence="3 6" id="KW-0812">Transmembrane</keyword>
<evidence type="ECO:0000256" key="1">
    <source>
        <dbReference type="ARBA" id="ARBA00004141"/>
    </source>
</evidence>
<evidence type="ECO:0000256" key="4">
    <source>
        <dbReference type="ARBA" id="ARBA00022989"/>
    </source>
</evidence>
<evidence type="ECO:0000256" key="6">
    <source>
        <dbReference type="SAM" id="Phobius"/>
    </source>
</evidence>
<dbReference type="Proteomes" id="UP000503440">
    <property type="component" value="Chromosome"/>
</dbReference>
<accession>A0A6C0Y338</accession>
<evidence type="ECO:0000256" key="2">
    <source>
        <dbReference type="ARBA" id="ARBA00022448"/>
    </source>
</evidence>
<evidence type="ECO:0000313" key="8">
    <source>
        <dbReference type="Proteomes" id="UP000503440"/>
    </source>
</evidence>
<feature type="transmembrane region" description="Helical" evidence="6">
    <location>
        <begin position="367"/>
        <end position="385"/>
    </location>
</feature>
<dbReference type="PANTHER" id="PTHR12778:SF10">
    <property type="entry name" value="MAJOR FACILITATOR SUPERFAMILY DOMAIN-CONTAINING PROTEIN 3"/>
    <property type="match status" value="1"/>
</dbReference>
<dbReference type="PANTHER" id="PTHR12778">
    <property type="entry name" value="SOLUTE CARRIER FAMILY 33 ACETYL-COA TRANSPORTER -RELATED"/>
    <property type="match status" value="1"/>
</dbReference>
<comment type="subcellular location">
    <subcellularLocation>
        <location evidence="1">Membrane</location>
        <topology evidence="1">Multi-pass membrane protein</topology>
    </subcellularLocation>
</comment>
<feature type="transmembrane region" description="Helical" evidence="6">
    <location>
        <begin position="321"/>
        <end position="347"/>
    </location>
</feature>
<gene>
    <name evidence="7" type="ORF">FSC09_09300</name>
</gene>
<dbReference type="GO" id="GO:0022857">
    <property type="term" value="F:transmembrane transporter activity"/>
    <property type="evidence" value="ECO:0007669"/>
    <property type="project" value="InterPro"/>
</dbReference>
<dbReference type="Gene3D" id="2.60.40.10">
    <property type="entry name" value="Immunoglobulins"/>
    <property type="match status" value="2"/>
</dbReference>
<dbReference type="InterPro" id="IPR011701">
    <property type="entry name" value="MFS"/>
</dbReference>
<feature type="transmembrane region" description="Helical" evidence="6">
    <location>
        <begin position="197"/>
        <end position="216"/>
    </location>
</feature>
<feature type="transmembrane region" description="Helical" evidence="6">
    <location>
        <begin position="278"/>
        <end position="300"/>
    </location>
</feature>
<evidence type="ECO:0000256" key="5">
    <source>
        <dbReference type="ARBA" id="ARBA00023136"/>
    </source>
</evidence>
<name>A0A6C0Y338_9GAMM</name>
<feature type="transmembrane region" description="Helical" evidence="6">
    <location>
        <begin position="683"/>
        <end position="702"/>
    </location>
</feature>
<dbReference type="GO" id="GO:0016020">
    <property type="term" value="C:membrane"/>
    <property type="evidence" value="ECO:0007669"/>
    <property type="project" value="UniProtKB-SubCell"/>
</dbReference>
<feature type="transmembrane region" description="Helical" evidence="6">
    <location>
        <begin position="92"/>
        <end position="111"/>
    </location>
</feature>
<keyword evidence="4 6" id="KW-1133">Transmembrane helix</keyword>
<dbReference type="InterPro" id="IPR013783">
    <property type="entry name" value="Ig-like_fold"/>
</dbReference>
<dbReference type="InterPro" id="IPR036259">
    <property type="entry name" value="MFS_trans_sf"/>
</dbReference>
<proteinExistence type="predicted"/>
<protein>
    <submittedName>
        <fullName evidence="7">AmpG family muropeptide MFS transporter</fullName>
    </submittedName>
</protein>
<feature type="transmembrane region" description="Helical" evidence="6">
    <location>
        <begin position="57"/>
        <end position="80"/>
    </location>
</feature>
<organism evidence="7 8">
    <name type="scientific">Acinetobacter indicus</name>
    <dbReference type="NCBI Taxonomy" id="756892"/>
    <lineage>
        <taxon>Bacteria</taxon>
        <taxon>Pseudomonadati</taxon>
        <taxon>Pseudomonadota</taxon>
        <taxon>Gammaproteobacteria</taxon>
        <taxon>Moraxellales</taxon>
        <taxon>Moraxellaceae</taxon>
        <taxon>Acinetobacter</taxon>
    </lineage>
</organism>
<reference evidence="7 8" key="1">
    <citation type="submission" date="2019-09" db="EMBL/GenBank/DDBJ databases">
        <title>Non-baumannii Acinetobacter spp. carrying blaNDM-1 isolated in China.</title>
        <authorList>
            <person name="Cui C."/>
            <person name="Chen C."/>
            <person name="Sun J."/>
            <person name="Liu Y."/>
        </authorList>
    </citation>
    <scope>NUCLEOTIDE SEQUENCE [LARGE SCALE GENOMIC DNA]</scope>
    <source>
        <strain evidence="7 8">B18</strain>
    </source>
</reference>
<evidence type="ECO:0000256" key="3">
    <source>
        <dbReference type="ARBA" id="ARBA00022692"/>
    </source>
</evidence>